<dbReference type="RefSeq" id="WP_289455454.1">
    <property type="nucleotide sequence ID" value="NZ_JAUCGQ010000001.1"/>
</dbReference>
<evidence type="ECO:0000256" key="2">
    <source>
        <dbReference type="ARBA" id="ARBA00010838"/>
    </source>
</evidence>
<evidence type="ECO:0000256" key="3">
    <source>
        <dbReference type="ARBA" id="ARBA00012744"/>
    </source>
</evidence>
<evidence type="ECO:0000256" key="4">
    <source>
        <dbReference type="ARBA" id="ARBA00022801"/>
    </source>
</evidence>
<dbReference type="Gene3D" id="3.20.20.80">
    <property type="entry name" value="Glycosidases"/>
    <property type="match status" value="1"/>
</dbReference>
<dbReference type="PROSITE" id="PS51318">
    <property type="entry name" value="TAT"/>
    <property type="match status" value="1"/>
</dbReference>
<sequence length="508" mass="54324">MTARTTAPRPDGPAPLDLALDRRTVLRLGGGLVALGTLAACTDGSAPTTTASPRPTASGPWEPPADPMAFPDGFVWGAATSAYQVEGSTKADGRGPSIWDTFAAQPGRIADGSTGDPAADHYRRWAADLDLMKALGLGAYRFSVAWPRVQPTGSGKANPKGVDFYRRLVDGLVSRGIHPAITLYHWDLPQPLQDAGGWPVRATAQRFADYASIVFDALHDSGARWLTINEPKTTASVGYGTSAHAPGADDVEQYAAAVHHQLLAHGLAVQAFRASGATGDIGIALNLMPVYPTTDDAAAATRRVDGVENRLYLDPVLRGTYPDDAIGDLAGQIPASRPAFDALVHDGDLATISAPIDVLAVQYYGVSGVDASGQYQQVAPTSLASWQQVRPEGLYDLLTRITADYPDAPPLVITENGIPDPDAQGTTDDGQRLDFLRRHLQQAARAIGEGVDLRQYYVWSLLDNFEWAQGYTQRWGIVRVDFDTQRRTPKSSAQWYSGVIRANAVSPG</sequence>
<feature type="compositionally biased region" description="Low complexity" evidence="10">
    <location>
        <begin position="42"/>
        <end position="58"/>
    </location>
</feature>
<dbReference type="Pfam" id="PF00232">
    <property type="entry name" value="Glyco_hydro_1"/>
    <property type="match status" value="1"/>
</dbReference>
<protein>
    <recommendedName>
        <fullName evidence="3 9">Beta-glucosidase</fullName>
        <ecNumber evidence="3 9">3.2.1.21</ecNumber>
    </recommendedName>
</protein>
<dbReference type="NCBIfam" id="TIGR03356">
    <property type="entry name" value="BGL"/>
    <property type="match status" value="1"/>
</dbReference>
<keyword evidence="6" id="KW-0119">Carbohydrate metabolism</keyword>
<keyword evidence="7 9" id="KW-0326">Glycosidase</keyword>
<dbReference type="InterPro" id="IPR033132">
    <property type="entry name" value="GH_1_N_CS"/>
</dbReference>
<dbReference type="PRINTS" id="PR00131">
    <property type="entry name" value="GLHYDRLASE1"/>
</dbReference>
<dbReference type="Proteomes" id="UP001529338">
    <property type="component" value="Unassembled WGS sequence"/>
</dbReference>
<evidence type="ECO:0000256" key="5">
    <source>
        <dbReference type="ARBA" id="ARBA00023001"/>
    </source>
</evidence>
<dbReference type="InterPro" id="IPR017853">
    <property type="entry name" value="GH"/>
</dbReference>
<comment type="similarity">
    <text evidence="2 9">Belongs to the glycosyl hydrolase 1 family.</text>
</comment>
<comment type="catalytic activity">
    <reaction evidence="1 9">
        <text>Hydrolysis of terminal, non-reducing beta-D-glucosyl residues with release of beta-D-glucose.</text>
        <dbReference type="EC" id="3.2.1.21"/>
    </reaction>
</comment>
<comment type="caution">
    <text evidence="11">The sequence shown here is derived from an EMBL/GenBank/DDBJ whole genome shotgun (WGS) entry which is preliminary data.</text>
</comment>
<dbReference type="PANTHER" id="PTHR10353">
    <property type="entry name" value="GLYCOSYL HYDROLASE"/>
    <property type="match status" value="1"/>
</dbReference>
<dbReference type="PROSITE" id="PS00653">
    <property type="entry name" value="GLYCOSYL_HYDROL_F1_2"/>
    <property type="match status" value="1"/>
</dbReference>
<proteinExistence type="inferred from homology"/>
<evidence type="ECO:0000256" key="8">
    <source>
        <dbReference type="ARBA" id="ARBA00023326"/>
    </source>
</evidence>
<evidence type="ECO:0000256" key="6">
    <source>
        <dbReference type="ARBA" id="ARBA00023277"/>
    </source>
</evidence>
<evidence type="ECO:0000313" key="12">
    <source>
        <dbReference type="Proteomes" id="UP001529338"/>
    </source>
</evidence>
<evidence type="ECO:0000256" key="9">
    <source>
        <dbReference type="RuleBase" id="RU361175"/>
    </source>
</evidence>
<keyword evidence="8" id="KW-0624">Polysaccharide degradation</keyword>
<dbReference type="PANTHER" id="PTHR10353:SF36">
    <property type="entry name" value="LP05116P"/>
    <property type="match status" value="1"/>
</dbReference>
<keyword evidence="5" id="KW-0136">Cellulose degradation</keyword>
<dbReference type="EC" id="3.2.1.21" evidence="3 9"/>
<name>A0ABT7SHC8_9CELL</name>
<dbReference type="SUPFAM" id="SSF51445">
    <property type="entry name" value="(Trans)glycosidases"/>
    <property type="match status" value="1"/>
</dbReference>
<dbReference type="InterPro" id="IPR006311">
    <property type="entry name" value="TAT_signal"/>
</dbReference>
<dbReference type="GO" id="GO:0008422">
    <property type="term" value="F:beta-glucosidase activity"/>
    <property type="evidence" value="ECO:0007669"/>
    <property type="project" value="UniProtKB-EC"/>
</dbReference>
<evidence type="ECO:0000256" key="1">
    <source>
        <dbReference type="ARBA" id="ARBA00000448"/>
    </source>
</evidence>
<gene>
    <name evidence="11" type="ORF">QRT04_11725</name>
</gene>
<evidence type="ECO:0000256" key="10">
    <source>
        <dbReference type="SAM" id="MobiDB-lite"/>
    </source>
</evidence>
<accession>A0ABT7SHC8</accession>
<dbReference type="InterPro" id="IPR017736">
    <property type="entry name" value="Glyco_hydro_1_beta-glucosidase"/>
</dbReference>
<keyword evidence="4 9" id="KW-0378">Hydrolase</keyword>
<reference evidence="11 12" key="1">
    <citation type="submission" date="2023-06" db="EMBL/GenBank/DDBJ databases">
        <title>Cellulomonas sp. MW4 Whole genome sequence.</title>
        <authorList>
            <person name="Park S."/>
        </authorList>
    </citation>
    <scope>NUCLEOTIDE SEQUENCE [LARGE SCALE GENOMIC DNA]</scope>
    <source>
        <strain evidence="11 12">MW4</strain>
    </source>
</reference>
<dbReference type="InterPro" id="IPR001360">
    <property type="entry name" value="Glyco_hydro_1"/>
</dbReference>
<keyword evidence="12" id="KW-1185">Reference proteome</keyword>
<evidence type="ECO:0000313" key="11">
    <source>
        <dbReference type="EMBL" id="MDM7855598.1"/>
    </source>
</evidence>
<evidence type="ECO:0000256" key="7">
    <source>
        <dbReference type="ARBA" id="ARBA00023295"/>
    </source>
</evidence>
<dbReference type="EMBL" id="JAUCGQ010000001">
    <property type="protein sequence ID" value="MDM7855598.1"/>
    <property type="molecule type" value="Genomic_DNA"/>
</dbReference>
<organism evidence="11 12">
    <name type="scientific">Cellulomonas alba</name>
    <dbReference type="NCBI Taxonomy" id="3053467"/>
    <lineage>
        <taxon>Bacteria</taxon>
        <taxon>Bacillati</taxon>
        <taxon>Actinomycetota</taxon>
        <taxon>Actinomycetes</taxon>
        <taxon>Micrococcales</taxon>
        <taxon>Cellulomonadaceae</taxon>
        <taxon>Cellulomonas</taxon>
    </lineage>
</organism>
<feature type="region of interest" description="Disordered" evidence="10">
    <location>
        <begin position="42"/>
        <end position="66"/>
    </location>
</feature>